<feature type="region of interest" description="Disordered" evidence="1">
    <location>
        <begin position="64"/>
        <end position="106"/>
    </location>
</feature>
<evidence type="ECO:0000313" key="4">
    <source>
        <dbReference type="Proteomes" id="UP001597176"/>
    </source>
</evidence>
<sequence>MIRSFVPAEPGYAEKNREESLDEDRVAAPTLLPWAIKVSLILTAIGVGTSFYLAQNLPGAMTAKRDAQMAAAAGDPMTTGSIPGDRRQNGEAGRRSSGGTMDFRLR</sequence>
<keyword evidence="4" id="KW-1185">Reference proteome</keyword>
<evidence type="ECO:0000256" key="1">
    <source>
        <dbReference type="SAM" id="MobiDB-lite"/>
    </source>
</evidence>
<evidence type="ECO:0000313" key="3">
    <source>
        <dbReference type="EMBL" id="MFD1301907.1"/>
    </source>
</evidence>
<evidence type="ECO:0000256" key="2">
    <source>
        <dbReference type="SAM" id="Phobius"/>
    </source>
</evidence>
<organism evidence="3 4">
    <name type="scientific">Methylobacterium marchantiae</name>
    <dbReference type="NCBI Taxonomy" id="600331"/>
    <lineage>
        <taxon>Bacteria</taxon>
        <taxon>Pseudomonadati</taxon>
        <taxon>Pseudomonadota</taxon>
        <taxon>Alphaproteobacteria</taxon>
        <taxon>Hyphomicrobiales</taxon>
        <taxon>Methylobacteriaceae</taxon>
        <taxon>Methylobacterium</taxon>
    </lineage>
</organism>
<name>A0ABW3WX36_9HYPH</name>
<gene>
    <name evidence="3" type="ORF">ACFQ4G_09950</name>
</gene>
<feature type="transmembrane region" description="Helical" evidence="2">
    <location>
        <begin position="34"/>
        <end position="54"/>
    </location>
</feature>
<feature type="region of interest" description="Disordered" evidence="1">
    <location>
        <begin position="1"/>
        <end position="23"/>
    </location>
</feature>
<dbReference type="Proteomes" id="UP001597176">
    <property type="component" value="Unassembled WGS sequence"/>
</dbReference>
<reference evidence="4" key="1">
    <citation type="journal article" date="2019" name="Int. J. Syst. Evol. Microbiol.">
        <title>The Global Catalogue of Microorganisms (GCM) 10K type strain sequencing project: providing services to taxonomists for standard genome sequencing and annotation.</title>
        <authorList>
            <consortium name="The Broad Institute Genomics Platform"/>
            <consortium name="The Broad Institute Genome Sequencing Center for Infectious Disease"/>
            <person name="Wu L."/>
            <person name="Ma J."/>
        </authorList>
    </citation>
    <scope>NUCLEOTIDE SEQUENCE [LARGE SCALE GENOMIC DNA]</scope>
    <source>
        <strain evidence="4">CCUG 56108</strain>
    </source>
</reference>
<proteinExistence type="predicted"/>
<dbReference type="EMBL" id="JBHTND010000011">
    <property type="protein sequence ID" value="MFD1301907.1"/>
    <property type="molecule type" value="Genomic_DNA"/>
</dbReference>
<keyword evidence="2" id="KW-1133">Transmembrane helix</keyword>
<feature type="compositionally biased region" description="Basic and acidic residues" evidence="1">
    <location>
        <begin position="12"/>
        <end position="23"/>
    </location>
</feature>
<protein>
    <submittedName>
        <fullName evidence="3">Uncharacterized protein</fullName>
    </submittedName>
</protein>
<feature type="compositionally biased region" description="Basic and acidic residues" evidence="1">
    <location>
        <begin position="84"/>
        <end position="94"/>
    </location>
</feature>
<keyword evidence="2" id="KW-0812">Transmembrane</keyword>
<dbReference type="RefSeq" id="WP_238202283.1">
    <property type="nucleotide sequence ID" value="NZ_JBHTND010000011.1"/>
</dbReference>
<comment type="caution">
    <text evidence="3">The sequence shown here is derived from an EMBL/GenBank/DDBJ whole genome shotgun (WGS) entry which is preliminary data.</text>
</comment>
<keyword evidence="2" id="KW-0472">Membrane</keyword>
<accession>A0ABW3WX36</accession>